<dbReference type="PANTHER" id="PTHR10277">
    <property type="entry name" value="HOMOCITRATE SYNTHASE-RELATED"/>
    <property type="match status" value="1"/>
</dbReference>
<dbReference type="InterPro" id="IPR050073">
    <property type="entry name" value="2-IPM_HCS-like"/>
</dbReference>
<keyword evidence="6" id="KW-0464">Manganese</keyword>
<dbReference type="Gene3D" id="3.20.20.70">
    <property type="entry name" value="Aldolase class I"/>
    <property type="match status" value="1"/>
</dbReference>
<organism evidence="9 10">
    <name type="scientific">Pandoraea nosoerga</name>
    <dbReference type="NCBI Taxonomy" id="2508296"/>
    <lineage>
        <taxon>Bacteria</taxon>
        <taxon>Pseudomonadati</taxon>
        <taxon>Pseudomonadota</taxon>
        <taxon>Betaproteobacteria</taxon>
        <taxon>Burkholderiales</taxon>
        <taxon>Burkholderiaceae</taxon>
        <taxon>Pandoraea</taxon>
    </lineage>
</organism>
<dbReference type="GO" id="GO:0009098">
    <property type="term" value="P:L-leucine biosynthetic process"/>
    <property type="evidence" value="ECO:0007669"/>
    <property type="project" value="TreeGrafter"/>
</dbReference>
<name>A0A5E4VR19_9BURK</name>
<evidence type="ECO:0000256" key="1">
    <source>
        <dbReference type="ARBA" id="ARBA00004689"/>
    </source>
</evidence>
<protein>
    <recommendedName>
        <fullName evidence="2">2-isopropylmalate synthase</fullName>
        <ecNumber evidence="2">2.3.3.13</ecNumber>
    </recommendedName>
</protein>
<reference evidence="9 10" key="1">
    <citation type="submission" date="2019-08" db="EMBL/GenBank/DDBJ databases">
        <authorList>
            <person name="Peeters C."/>
        </authorList>
    </citation>
    <scope>NUCLEOTIDE SEQUENCE [LARGE SCALE GENOMIC DNA]</scope>
    <source>
        <strain evidence="9 10">LMG 31109</strain>
    </source>
</reference>
<dbReference type="InterPro" id="IPR002034">
    <property type="entry name" value="AIPM/Hcit_synth_CS"/>
</dbReference>
<evidence type="ECO:0000256" key="3">
    <source>
        <dbReference type="ARBA" id="ARBA00022605"/>
    </source>
</evidence>
<evidence type="ECO:0000313" key="9">
    <source>
        <dbReference type="EMBL" id="VVE14798.1"/>
    </source>
</evidence>
<comment type="pathway">
    <text evidence="1">Amino-acid biosynthesis; L-leucine biosynthesis; L-leucine from 3-methyl-2-oxobutanoate: step 1/4.</text>
</comment>
<dbReference type="OrthoDB" id="9803573at2"/>
<dbReference type="Proteomes" id="UP000367825">
    <property type="component" value="Unassembled WGS sequence"/>
</dbReference>
<accession>A0A5E4VR19</accession>
<dbReference type="RefSeq" id="WP_145864654.1">
    <property type="nucleotide sequence ID" value="NZ_CABPSC010000010.1"/>
</dbReference>
<evidence type="ECO:0000259" key="8">
    <source>
        <dbReference type="PROSITE" id="PS50991"/>
    </source>
</evidence>
<keyword evidence="7" id="KW-0100">Branched-chain amino acid biosynthesis</keyword>
<proteinExistence type="predicted"/>
<evidence type="ECO:0000256" key="6">
    <source>
        <dbReference type="ARBA" id="ARBA00023211"/>
    </source>
</evidence>
<keyword evidence="9" id="KW-0012">Acyltransferase</keyword>
<evidence type="ECO:0000256" key="5">
    <source>
        <dbReference type="ARBA" id="ARBA00022723"/>
    </source>
</evidence>
<dbReference type="GO" id="GO:0046872">
    <property type="term" value="F:metal ion binding"/>
    <property type="evidence" value="ECO:0007669"/>
    <property type="project" value="UniProtKB-KW"/>
</dbReference>
<dbReference type="SUPFAM" id="SSF51569">
    <property type="entry name" value="Aldolase"/>
    <property type="match status" value="1"/>
</dbReference>
<keyword evidence="5" id="KW-0479">Metal-binding</keyword>
<gene>
    <name evidence="9" type="ORF">PNO31109_02818</name>
</gene>
<dbReference type="CDD" id="cd03174">
    <property type="entry name" value="DRE_TIM_metallolyase"/>
    <property type="match status" value="1"/>
</dbReference>
<evidence type="ECO:0000256" key="2">
    <source>
        <dbReference type="ARBA" id="ARBA00012973"/>
    </source>
</evidence>
<evidence type="ECO:0000256" key="7">
    <source>
        <dbReference type="ARBA" id="ARBA00023304"/>
    </source>
</evidence>
<dbReference type="EC" id="2.3.3.13" evidence="2"/>
<dbReference type="PANTHER" id="PTHR10277:SF9">
    <property type="entry name" value="2-ISOPROPYLMALATE SYNTHASE 1, CHLOROPLASTIC-RELATED"/>
    <property type="match status" value="1"/>
</dbReference>
<dbReference type="InterPro" id="IPR013785">
    <property type="entry name" value="Aldolase_TIM"/>
</dbReference>
<dbReference type="EMBL" id="CABPSC010000010">
    <property type="protein sequence ID" value="VVE14798.1"/>
    <property type="molecule type" value="Genomic_DNA"/>
</dbReference>
<feature type="domain" description="Pyruvate carboxyltransferase" evidence="8">
    <location>
        <begin position="21"/>
        <end position="290"/>
    </location>
</feature>
<dbReference type="Gene3D" id="1.10.238.260">
    <property type="match status" value="1"/>
</dbReference>
<evidence type="ECO:0000313" key="10">
    <source>
        <dbReference type="Proteomes" id="UP000367825"/>
    </source>
</evidence>
<dbReference type="GO" id="GO:0003852">
    <property type="term" value="F:2-isopropylmalate synthase activity"/>
    <property type="evidence" value="ECO:0007669"/>
    <property type="project" value="UniProtKB-EC"/>
</dbReference>
<keyword evidence="3" id="KW-0028">Amino-acid biosynthesis</keyword>
<dbReference type="Pfam" id="PF00682">
    <property type="entry name" value="HMGL-like"/>
    <property type="match status" value="1"/>
</dbReference>
<dbReference type="PROSITE" id="PS50991">
    <property type="entry name" value="PYR_CT"/>
    <property type="match status" value="1"/>
</dbReference>
<sequence length="417" mass="44955">MSEVSNLLASWNPVPAHQLQHVRLEEDIRDALQSVRLRQPALAERIRLLELSAAVGVQHAFLGFPAASPQEYDRCTALARHVHDRKLPIEPVFMARAVEADVQAILAIRDATQAPMAADIFIGISDLRLRVEHWTFEQALQKLEKACALAARENLPFRVSYEDASRAGPDALTRGLQAATDWGALIVVICDTVGDCVPEGARRLTEFVMNVLARIHSSVEMGWHGHNDKGLSLANAWAAATSGASMISGTFLGVGERTGNTPLEQFIWLLREAGNSHFALEPMARLCALFAESAGIGIAPQAPLVGADAFSTSTGTHVAAILKSRDFGEAYEDLVYSAVPARALGREQALLLGPGSGRAAVEYALHACGVDVQPERVARLWAYCRSREGCLTGMDEIRLVVGQLLRDEASSPVGASS</sequence>
<dbReference type="InterPro" id="IPR000891">
    <property type="entry name" value="PYR_CT"/>
</dbReference>
<dbReference type="AlphaFoldDB" id="A0A5E4VR19"/>
<keyword evidence="10" id="KW-1185">Reference proteome</keyword>
<keyword evidence="4 9" id="KW-0808">Transferase</keyword>
<dbReference type="PROSITE" id="PS00816">
    <property type="entry name" value="AIPM_HOMOCIT_SYNTH_2"/>
    <property type="match status" value="1"/>
</dbReference>
<evidence type="ECO:0000256" key="4">
    <source>
        <dbReference type="ARBA" id="ARBA00022679"/>
    </source>
</evidence>